<keyword evidence="5" id="KW-1185">Reference proteome</keyword>
<keyword evidence="1" id="KW-0677">Repeat</keyword>
<name>A0AAW1PVS2_9CHLO</name>
<evidence type="ECO:0000256" key="2">
    <source>
        <dbReference type="SAM" id="MobiDB-lite"/>
    </source>
</evidence>
<feature type="region of interest" description="Disordered" evidence="2">
    <location>
        <begin position="159"/>
        <end position="198"/>
    </location>
</feature>
<dbReference type="Gene3D" id="1.25.10.10">
    <property type="entry name" value="Leucine-rich Repeat Variant"/>
    <property type="match status" value="2"/>
</dbReference>
<dbReference type="AlphaFoldDB" id="A0AAW1PVS2"/>
<dbReference type="Pfam" id="PF23271">
    <property type="entry name" value="HEAT_GCN1"/>
    <property type="match status" value="1"/>
</dbReference>
<protein>
    <recommendedName>
        <fullName evidence="3">Stalled ribosome sensor GCN1-like HEAT repeats region domain-containing protein</fullName>
    </recommendedName>
</protein>
<evidence type="ECO:0000259" key="3">
    <source>
        <dbReference type="Pfam" id="PF23271"/>
    </source>
</evidence>
<comment type="caution">
    <text evidence="4">The sequence shown here is derived from an EMBL/GenBank/DDBJ whole genome shotgun (WGS) entry which is preliminary data.</text>
</comment>
<proteinExistence type="predicted"/>
<feature type="domain" description="Stalled ribosome sensor GCN1-like HEAT repeats region" evidence="3">
    <location>
        <begin position="331"/>
        <end position="482"/>
    </location>
</feature>
<gene>
    <name evidence="4" type="ORF">WJX73_004091</name>
</gene>
<dbReference type="InterPro" id="IPR016024">
    <property type="entry name" value="ARM-type_fold"/>
</dbReference>
<feature type="compositionally biased region" description="Polar residues" evidence="2">
    <location>
        <begin position="182"/>
        <end position="198"/>
    </location>
</feature>
<dbReference type="InterPro" id="IPR011989">
    <property type="entry name" value="ARM-like"/>
</dbReference>
<feature type="region of interest" description="Disordered" evidence="2">
    <location>
        <begin position="668"/>
        <end position="689"/>
    </location>
</feature>
<dbReference type="InterPro" id="IPR057546">
    <property type="entry name" value="HEAT_GCN1"/>
</dbReference>
<dbReference type="Proteomes" id="UP001465755">
    <property type="component" value="Unassembled WGS sequence"/>
</dbReference>
<organism evidence="4 5">
    <name type="scientific">Symbiochloris irregularis</name>
    <dbReference type="NCBI Taxonomy" id="706552"/>
    <lineage>
        <taxon>Eukaryota</taxon>
        <taxon>Viridiplantae</taxon>
        <taxon>Chlorophyta</taxon>
        <taxon>core chlorophytes</taxon>
        <taxon>Trebouxiophyceae</taxon>
        <taxon>Trebouxiales</taxon>
        <taxon>Trebouxiaceae</taxon>
        <taxon>Symbiochloris</taxon>
    </lineage>
</organism>
<evidence type="ECO:0000256" key="1">
    <source>
        <dbReference type="ARBA" id="ARBA00022737"/>
    </source>
</evidence>
<evidence type="ECO:0000313" key="5">
    <source>
        <dbReference type="Proteomes" id="UP001465755"/>
    </source>
</evidence>
<feature type="compositionally biased region" description="Low complexity" evidence="2">
    <location>
        <begin position="485"/>
        <end position="494"/>
    </location>
</feature>
<dbReference type="SUPFAM" id="SSF48371">
    <property type="entry name" value="ARM repeat"/>
    <property type="match status" value="1"/>
</dbReference>
<sequence>MVASEAADTADASAELQQTLGKLSSPLALDRSRARANLHRLLPVLGDLEIQSLEAAALSEAGQESWEARLAPFSIAEELLQHKRASTGFMKRILQLSLKRLDDPEPRVRIAVATVLGALSTVQGPAVWLASRDAVLGDIRRCWDRDMLAAQPSKAAPATASLANPAGNAKSASAPAPNSPSDLSTTAQQSPVKAAVQANSGQRPELIDALLAASYTTQRPGSGELRHGTEGWRSLETSFQAVRLVINASADSAGPGAETAFGQQVAVRLQDGLTENWSQVRYAACMAARAFLLAAKTSAPLYYPTILPHLCFNRHDVAEGVRSYSLGTWKLVMGDQGRHYVSQCMPQVVQHYERCARTNNHTTREATCSCWGELGSKVDAEAVRPFTKRVLTSLLAMLRDDAWNVRGASCLASGQVVRAFPAESSPLIDELFTQWATHLDDNIFSVRQDAACALADYAASCDEAGVSRVLEVVRQMLPKALQEPAAGTDGNTDAAGDESQRKGANGNMFRDNGLLMRKAKDTGGVDYSCGCMDYGFRRPKRLWEASDGAIYLLSLLSSLAPKPVAAMLPDLVKVAEARHYSGWQQLQEGLWGRLPVIANGLGKKAFKPHIEGFLEPLFRALQCDSQLCRAAAGTCAGFLRDLLGPTIFAGRLTEEHRAILASSRDLPPPAGRWAGPGAADRPMLQRPSV</sequence>
<feature type="region of interest" description="Disordered" evidence="2">
    <location>
        <begin position="481"/>
        <end position="509"/>
    </location>
</feature>
<accession>A0AAW1PVS2</accession>
<evidence type="ECO:0000313" key="4">
    <source>
        <dbReference type="EMBL" id="KAK9813699.1"/>
    </source>
</evidence>
<feature type="compositionally biased region" description="Low complexity" evidence="2">
    <location>
        <begin position="159"/>
        <end position="181"/>
    </location>
</feature>
<dbReference type="EMBL" id="JALJOQ010000003">
    <property type="protein sequence ID" value="KAK9813699.1"/>
    <property type="molecule type" value="Genomic_DNA"/>
</dbReference>
<reference evidence="4 5" key="1">
    <citation type="journal article" date="2024" name="Nat. Commun.">
        <title>Phylogenomics reveals the evolutionary origins of lichenization in chlorophyte algae.</title>
        <authorList>
            <person name="Puginier C."/>
            <person name="Libourel C."/>
            <person name="Otte J."/>
            <person name="Skaloud P."/>
            <person name="Haon M."/>
            <person name="Grisel S."/>
            <person name="Petersen M."/>
            <person name="Berrin J.G."/>
            <person name="Delaux P.M."/>
            <person name="Dal Grande F."/>
            <person name="Keller J."/>
        </authorList>
    </citation>
    <scope>NUCLEOTIDE SEQUENCE [LARGE SCALE GENOMIC DNA]</scope>
    <source>
        <strain evidence="4 5">SAG 2036</strain>
    </source>
</reference>